<dbReference type="CDD" id="cd06225">
    <property type="entry name" value="HAMP"/>
    <property type="match status" value="1"/>
</dbReference>
<keyword evidence="6" id="KW-0472">Membrane</keyword>
<evidence type="ECO:0000256" key="1">
    <source>
        <dbReference type="ARBA" id="ARBA00004370"/>
    </source>
</evidence>
<organism evidence="9 10">
    <name type="scientific">Desulfuromonas acetoxidans (strain DSM 684 / 11070)</name>
    <dbReference type="NCBI Taxonomy" id="281689"/>
    <lineage>
        <taxon>Bacteria</taxon>
        <taxon>Pseudomonadati</taxon>
        <taxon>Thermodesulfobacteriota</taxon>
        <taxon>Desulfuromonadia</taxon>
        <taxon>Desulfuromonadales</taxon>
        <taxon>Desulfuromonadaceae</taxon>
        <taxon>Desulfuromonas</taxon>
    </lineage>
</organism>
<dbReference type="Pfam" id="PF00672">
    <property type="entry name" value="HAMP"/>
    <property type="match status" value="1"/>
</dbReference>
<dbReference type="CDD" id="cd11386">
    <property type="entry name" value="MCP_signal"/>
    <property type="match status" value="1"/>
</dbReference>
<accession>Q1JVZ0</accession>
<dbReference type="EMBL" id="AAEW02000028">
    <property type="protein sequence ID" value="EAT14415.1"/>
    <property type="molecule type" value="Genomic_DNA"/>
</dbReference>
<dbReference type="Gene3D" id="6.10.340.10">
    <property type="match status" value="1"/>
</dbReference>
<evidence type="ECO:0000313" key="9">
    <source>
        <dbReference type="EMBL" id="EAT14415.1"/>
    </source>
</evidence>
<keyword evidence="6" id="KW-1133">Transmembrane helix</keyword>
<evidence type="ECO:0000256" key="5">
    <source>
        <dbReference type="SAM" id="MobiDB-lite"/>
    </source>
</evidence>
<dbReference type="SMART" id="SM00283">
    <property type="entry name" value="MA"/>
    <property type="match status" value="1"/>
</dbReference>
<dbReference type="InterPro" id="IPR051310">
    <property type="entry name" value="MCP_chemotaxis"/>
</dbReference>
<dbReference type="SUPFAM" id="SSF58104">
    <property type="entry name" value="Methyl-accepting chemotaxis protein (MCP) signaling domain"/>
    <property type="match status" value="1"/>
</dbReference>
<proteinExistence type="inferred from homology"/>
<comment type="subcellular location">
    <subcellularLocation>
        <location evidence="1">Membrane</location>
    </subcellularLocation>
</comment>
<dbReference type="GO" id="GO:0005886">
    <property type="term" value="C:plasma membrane"/>
    <property type="evidence" value="ECO:0007669"/>
    <property type="project" value="TreeGrafter"/>
</dbReference>
<keyword evidence="4" id="KW-0807">Transducer</keyword>
<dbReference type="Gene3D" id="1.20.120.30">
    <property type="entry name" value="Aspartate receptor, ligand-binding domain"/>
    <property type="match status" value="1"/>
</dbReference>
<name>Q1JVZ0_DESA6</name>
<gene>
    <name evidence="9" type="ORF">Dace_0176</name>
</gene>
<sequence>MSIQIKLLGSFFMMAILCAIIGGLGIYGINTTNSSLNEVSDLRLPSVRSIGLMMEKLNAIKAEERTLAIPDLSVEQRRDAIDTLRQLGRELDDAVQVYTSLKKTDQELKAWHDVDNSLKQWRQRQAEMLQLFEKVNLDHIGALGRDLNQMFMDHFEWVSALGAAIEHEERFTGQIDPTKCNFGKWLLTFETNSPELRKALEEIMPSHEELHDVGAEIDGYIAEGDILEASETYTHIIGPILSVIKDEFVDASNIAKAQSDLLNQATEIALGVERNAFLKVDRSLNDLYELNNQLTDATRQYALSSASRSKTIAITAIAIGVILSLGFGFITSQRLAKPLKDAVVMIEELRHGHLDQRLSIRSMDEVGKMAQAMNTFSDNLKEEVISAMDQLAQGDLTFSISPYDSNDQLRTTLKQVGADLTDLITQIQQVANQIGNGAMQIASSSQSLSEGATSQAESLQEITSSMSQMASQTRSNADSATTASDLSKAAHQAANNGMNQMSAMNDAMDEINESGKNIANIIKVIDEIAFQTNLLALNAAVEAARAGQHGKGFAVVAEEVRNLAARSAKAAQETSTLIENSVSKASHGQEVAEKTSEALTEIVNRIEKVTGLVGEIAHASQEQAAGIDQINQGLNQIDRVTQQNTASSEESAAASDELSGQANTLRQLLSRFQINPSTAHQVSSKAAPMIGYTQEADDDMFEL</sequence>
<dbReference type="PROSITE" id="PS50111">
    <property type="entry name" value="CHEMOTAXIS_TRANSDUC_2"/>
    <property type="match status" value="1"/>
</dbReference>
<feature type="compositionally biased region" description="Polar residues" evidence="5">
    <location>
        <begin position="445"/>
        <end position="485"/>
    </location>
</feature>
<dbReference type="InterPro" id="IPR004089">
    <property type="entry name" value="MCPsignal_dom"/>
</dbReference>
<evidence type="ECO:0000256" key="6">
    <source>
        <dbReference type="SAM" id="Phobius"/>
    </source>
</evidence>
<feature type="region of interest" description="Disordered" evidence="5">
    <location>
        <begin position="445"/>
        <end position="489"/>
    </location>
</feature>
<dbReference type="GO" id="GO:0006935">
    <property type="term" value="P:chemotaxis"/>
    <property type="evidence" value="ECO:0007669"/>
    <property type="project" value="UniProtKB-KW"/>
</dbReference>
<evidence type="ECO:0000313" key="10">
    <source>
        <dbReference type="Proteomes" id="UP000005695"/>
    </source>
</evidence>
<keyword evidence="10" id="KW-1185">Reference proteome</keyword>
<dbReference type="InterPro" id="IPR025991">
    <property type="entry name" value="Chemoreceptor_zinc-bind_dom"/>
</dbReference>
<dbReference type="GO" id="GO:0007165">
    <property type="term" value="P:signal transduction"/>
    <property type="evidence" value="ECO:0007669"/>
    <property type="project" value="UniProtKB-KW"/>
</dbReference>
<dbReference type="Pfam" id="PF12729">
    <property type="entry name" value="4HB_MCP_1"/>
    <property type="match status" value="1"/>
</dbReference>
<evidence type="ECO:0000259" key="7">
    <source>
        <dbReference type="PROSITE" id="PS50111"/>
    </source>
</evidence>
<evidence type="ECO:0000259" key="8">
    <source>
        <dbReference type="PROSITE" id="PS50885"/>
    </source>
</evidence>
<reference evidence="9" key="1">
    <citation type="submission" date="2006-05" db="EMBL/GenBank/DDBJ databases">
        <title>Annotation of the draft genome assembly of Desulfuromonas acetoxidans DSM 684.</title>
        <authorList>
            <consortium name="US DOE Joint Genome Institute (JGI-ORNL)"/>
            <person name="Larimer F."/>
            <person name="Land M."/>
            <person name="Hauser L."/>
        </authorList>
    </citation>
    <scope>NUCLEOTIDE SEQUENCE [LARGE SCALE GENOMIC DNA]</scope>
    <source>
        <strain evidence="9">DSM 684</strain>
    </source>
</reference>
<evidence type="ECO:0000256" key="3">
    <source>
        <dbReference type="ARBA" id="ARBA00029447"/>
    </source>
</evidence>
<dbReference type="RefSeq" id="WP_006002799.1">
    <property type="nucleotide sequence ID" value="NZ_AAEW02000028.1"/>
</dbReference>
<evidence type="ECO:0000256" key="2">
    <source>
        <dbReference type="ARBA" id="ARBA00022500"/>
    </source>
</evidence>
<dbReference type="InterPro" id="IPR024478">
    <property type="entry name" value="HlyB_4HB_MCP"/>
</dbReference>
<dbReference type="GO" id="GO:0004888">
    <property type="term" value="F:transmembrane signaling receptor activity"/>
    <property type="evidence" value="ECO:0007669"/>
    <property type="project" value="TreeGrafter"/>
</dbReference>
<dbReference type="PROSITE" id="PS50885">
    <property type="entry name" value="HAMP"/>
    <property type="match status" value="1"/>
</dbReference>
<dbReference type="PANTHER" id="PTHR43531:SF11">
    <property type="entry name" value="METHYL-ACCEPTING CHEMOTAXIS PROTEIN 3"/>
    <property type="match status" value="1"/>
</dbReference>
<dbReference type="Proteomes" id="UP000005695">
    <property type="component" value="Unassembled WGS sequence"/>
</dbReference>
<reference evidence="9" key="2">
    <citation type="submission" date="2006-05" db="EMBL/GenBank/DDBJ databases">
        <title>Sequencing of the draft genome and assembly of Desulfuromonas acetoxidans DSM 684.</title>
        <authorList>
            <consortium name="US DOE Joint Genome Institute (JGI-PGF)"/>
            <person name="Copeland A."/>
            <person name="Lucas S."/>
            <person name="Lapidus A."/>
            <person name="Barry K."/>
            <person name="Detter J.C."/>
            <person name="Glavina del Rio T."/>
            <person name="Hammon N."/>
            <person name="Israni S."/>
            <person name="Dalin E."/>
            <person name="Tice H."/>
            <person name="Bruce D."/>
            <person name="Pitluck S."/>
            <person name="Richardson P."/>
        </authorList>
    </citation>
    <scope>NUCLEOTIDE SEQUENCE [LARGE SCALE GENOMIC DNA]</scope>
    <source>
        <strain evidence="9">DSM 684</strain>
    </source>
</reference>
<dbReference type="InterPro" id="IPR003660">
    <property type="entry name" value="HAMP_dom"/>
</dbReference>
<dbReference type="PANTHER" id="PTHR43531">
    <property type="entry name" value="PROTEIN ICFG"/>
    <property type="match status" value="1"/>
</dbReference>
<dbReference type="Gene3D" id="1.10.287.950">
    <property type="entry name" value="Methyl-accepting chemotaxis protein"/>
    <property type="match status" value="1"/>
</dbReference>
<keyword evidence="2" id="KW-0145">Chemotaxis</keyword>
<dbReference type="SMART" id="SM00304">
    <property type="entry name" value="HAMP"/>
    <property type="match status" value="1"/>
</dbReference>
<dbReference type="FunFam" id="1.10.287.950:FF:000001">
    <property type="entry name" value="Methyl-accepting chemotaxis sensory transducer"/>
    <property type="match status" value="1"/>
</dbReference>
<feature type="domain" description="HAMP" evidence="8">
    <location>
        <begin position="333"/>
        <end position="385"/>
    </location>
</feature>
<comment type="similarity">
    <text evidence="3">Belongs to the methyl-accepting chemotaxis (MCP) protein family.</text>
</comment>
<dbReference type="Pfam" id="PF13682">
    <property type="entry name" value="CZB"/>
    <property type="match status" value="1"/>
</dbReference>
<dbReference type="OrthoDB" id="9774644at2"/>
<keyword evidence="6" id="KW-0812">Transmembrane</keyword>
<dbReference type="AlphaFoldDB" id="Q1JVZ0"/>
<protein>
    <submittedName>
        <fullName evidence="9">Methyl-accepting chemotaxis sensory transducer</fullName>
    </submittedName>
</protein>
<comment type="caution">
    <text evidence="9">The sequence shown here is derived from an EMBL/GenBank/DDBJ whole genome shotgun (WGS) entry which is preliminary data.</text>
</comment>
<feature type="transmembrane region" description="Helical" evidence="6">
    <location>
        <begin position="7"/>
        <end position="29"/>
    </location>
</feature>
<feature type="domain" description="Methyl-accepting transducer" evidence="7">
    <location>
        <begin position="430"/>
        <end position="659"/>
    </location>
</feature>
<dbReference type="Pfam" id="PF00015">
    <property type="entry name" value="MCPsignal"/>
    <property type="match status" value="1"/>
</dbReference>
<evidence type="ECO:0000256" key="4">
    <source>
        <dbReference type="PROSITE-ProRule" id="PRU00284"/>
    </source>
</evidence>